<dbReference type="AlphaFoldDB" id="A0A941DXQ3"/>
<comment type="caution">
    <text evidence="2">The sequence shown here is derived from an EMBL/GenBank/DDBJ whole genome shotgun (WGS) entry which is preliminary data.</text>
</comment>
<organism evidence="2 3">
    <name type="scientific">Virgibacillus salarius</name>
    <dbReference type="NCBI Taxonomy" id="447199"/>
    <lineage>
        <taxon>Bacteria</taxon>
        <taxon>Bacillati</taxon>
        <taxon>Bacillota</taxon>
        <taxon>Bacilli</taxon>
        <taxon>Bacillales</taxon>
        <taxon>Bacillaceae</taxon>
        <taxon>Virgibacillus</taxon>
    </lineage>
</organism>
<accession>A0A941DXQ3</accession>
<sequence>MSDQKLHPSVLEFKQFINEHPKLIEHIRKSGRPWQETYEKWVLLGEDDPFWEKYKGDKSQTKTQKEKAKKEKNSELFSQLMKMTESMDLEKIQKQIEQFSDSITTIQELIGQFQQNKSTSSQQPNERMGWFRD</sequence>
<feature type="compositionally biased region" description="Polar residues" evidence="1">
    <location>
        <begin position="114"/>
        <end position="125"/>
    </location>
</feature>
<evidence type="ECO:0000313" key="3">
    <source>
        <dbReference type="Proteomes" id="UP000675284"/>
    </source>
</evidence>
<proteinExistence type="predicted"/>
<dbReference type="EMBL" id="JAGSOT010000009">
    <property type="protein sequence ID" value="MBR7795353.1"/>
    <property type="molecule type" value="Genomic_DNA"/>
</dbReference>
<reference evidence="2" key="1">
    <citation type="submission" date="2021-04" db="EMBL/GenBank/DDBJ databases">
        <title>Isolation and polyphasic classification of algal microorganism.</title>
        <authorList>
            <person name="Wang S."/>
        </authorList>
    </citation>
    <scope>NUCLEOTIDE SEQUENCE</scope>
    <source>
        <strain evidence="2">720a</strain>
    </source>
</reference>
<feature type="region of interest" description="Disordered" evidence="1">
    <location>
        <begin position="114"/>
        <end position="133"/>
    </location>
</feature>
<dbReference type="Proteomes" id="UP000675284">
    <property type="component" value="Unassembled WGS sequence"/>
</dbReference>
<dbReference type="Pfam" id="PF14071">
    <property type="entry name" value="YlbD_coat"/>
    <property type="match status" value="1"/>
</dbReference>
<dbReference type="InterPro" id="IPR025953">
    <property type="entry name" value="YlbD_coat"/>
</dbReference>
<dbReference type="RefSeq" id="WP_026680782.1">
    <property type="nucleotide sequence ID" value="NZ_BAAACY010000148.1"/>
</dbReference>
<name>A0A941DXQ3_9BACI</name>
<gene>
    <name evidence="2" type="ORF">KCX74_04755</name>
</gene>
<keyword evidence="3" id="KW-1185">Reference proteome</keyword>
<evidence type="ECO:0000313" key="2">
    <source>
        <dbReference type="EMBL" id="MBR7795353.1"/>
    </source>
</evidence>
<protein>
    <submittedName>
        <fullName evidence="2">YlbD family protein</fullName>
    </submittedName>
</protein>
<evidence type="ECO:0000256" key="1">
    <source>
        <dbReference type="SAM" id="MobiDB-lite"/>
    </source>
</evidence>